<dbReference type="Gene3D" id="3.40.1780.10">
    <property type="entry name" value="QueA-like"/>
    <property type="match status" value="1"/>
</dbReference>
<dbReference type="AlphaFoldDB" id="A0A5S9IR97"/>
<dbReference type="EC" id="2.4.99.17" evidence="10 13"/>
<reference evidence="14 15" key="1">
    <citation type="submission" date="2019-08" db="EMBL/GenBank/DDBJ databases">
        <title>Complete genome sequence of Candidatus Uab amorphum.</title>
        <authorList>
            <person name="Shiratori T."/>
            <person name="Suzuki S."/>
            <person name="Kakizawa Y."/>
            <person name="Ishida K."/>
        </authorList>
    </citation>
    <scope>NUCLEOTIDE SEQUENCE [LARGE SCALE GENOMIC DNA]</scope>
    <source>
        <strain evidence="14 15">SRT547</strain>
    </source>
</reference>
<dbReference type="InterPro" id="IPR042119">
    <property type="entry name" value="QueA_dom2"/>
</dbReference>
<keyword evidence="7 13" id="KW-0671">Queuosine biosynthesis</keyword>
<organism evidence="14 15">
    <name type="scientific">Uabimicrobium amorphum</name>
    <dbReference type="NCBI Taxonomy" id="2596890"/>
    <lineage>
        <taxon>Bacteria</taxon>
        <taxon>Pseudomonadati</taxon>
        <taxon>Planctomycetota</taxon>
        <taxon>Candidatus Uabimicrobiia</taxon>
        <taxon>Candidatus Uabimicrobiales</taxon>
        <taxon>Candidatus Uabimicrobiaceae</taxon>
        <taxon>Candidatus Uabimicrobium</taxon>
    </lineage>
</organism>
<keyword evidence="14" id="KW-0413">Isomerase</keyword>
<dbReference type="UniPathway" id="UPA00392"/>
<dbReference type="Gene3D" id="2.40.10.240">
    <property type="entry name" value="QueA-like"/>
    <property type="match status" value="1"/>
</dbReference>
<dbReference type="OrthoDB" id="9805933at2"/>
<keyword evidence="4 13" id="KW-0963">Cytoplasm</keyword>
<protein>
    <recommendedName>
        <fullName evidence="11 13">S-adenosylmethionine:tRNA ribosyltransferase-isomerase</fullName>
        <ecNumber evidence="10 13">2.4.99.17</ecNumber>
    </recommendedName>
    <alternativeName>
        <fullName evidence="12 13">Queuosine biosynthesis protein QueA</fullName>
    </alternativeName>
</protein>
<comment type="pathway">
    <text evidence="2 13">tRNA modification; tRNA-queuosine biosynthesis.</text>
</comment>
<dbReference type="HAMAP" id="MF_00113">
    <property type="entry name" value="QueA"/>
    <property type="match status" value="1"/>
</dbReference>
<evidence type="ECO:0000256" key="2">
    <source>
        <dbReference type="ARBA" id="ARBA00004691"/>
    </source>
</evidence>
<dbReference type="GO" id="GO:0008616">
    <property type="term" value="P:tRNA queuosine(34) biosynthetic process"/>
    <property type="evidence" value="ECO:0007669"/>
    <property type="project" value="UniProtKB-UniRule"/>
</dbReference>
<dbReference type="RefSeq" id="WP_151969790.1">
    <property type="nucleotide sequence ID" value="NZ_AP019860.1"/>
</dbReference>
<evidence type="ECO:0000313" key="14">
    <source>
        <dbReference type="EMBL" id="BBM85700.1"/>
    </source>
</evidence>
<comment type="catalytic activity">
    <reaction evidence="8 13">
        <text>7-aminomethyl-7-carbaguanosine(34) in tRNA + S-adenosyl-L-methionine = epoxyqueuosine(34) in tRNA + adenine + L-methionine + 2 H(+)</text>
        <dbReference type="Rhea" id="RHEA:32155"/>
        <dbReference type="Rhea" id="RHEA-COMP:10342"/>
        <dbReference type="Rhea" id="RHEA-COMP:18582"/>
        <dbReference type="ChEBI" id="CHEBI:15378"/>
        <dbReference type="ChEBI" id="CHEBI:16708"/>
        <dbReference type="ChEBI" id="CHEBI:57844"/>
        <dbReference type="ChEBI" id="CHEBI:59789"/>
        <dbReference type="ChEBI" id="CHEBI:82833"/>
        <dbReference type="ChEBI" id="CHEBI:194443"/>
        <dbReference type="EC" id="2.4.99.17"/>
    </reaction>
</comment>
<comment type="subunit">
    <text evidence="3 13">Monomer.</text>
</comment>
<dbReference type="NCBIfam" id="NF001140">
    <property type="entry name" value="PRK00147.1"/>
    <property type="match status" value="1"/>
</dbReference>
<name>A0A5S9IR97_UABAM</name>
<dbReference type="Pfam" id="PF02547">
    <property type="entry name" value="Queuosine_synth"/>
    <property type="match status" value="1"/>
</dbReference>
<gene>
    <name evidence="13" type="primary">queA</name>
    <name evidence="14" type="ORF">UABAM_04075</name>
</gene>
<evidence type="ECO:0000256" key="5">
    <source>
        <dbReference type="ARBA" id="ARBA00022679"/>
    </source>
</evidence>
<evidence type="ECO:0000256" key="10">
    <source>
        <dbReference type="ARBA" id="ARBA00066503"/>
    </source>
</evidence>
<evidence type="ECO:0000256" key="4">
    <source>
        <dbReference type="ARBA" id="ARBA00022490"/>
    </source>
</evidence>
<evidence type="ECO:0000256" key="8">
    <source>
        <dbReference type="ARBA" id="ARBA00052751"/>
    </source>
</evidence>
<dbReference type="PANTHER" id="PTHR30307">
    <property type="entry name" value="S-ADENOSYLMETHIONINE:TRNA RIBOSYLTRANSFERASE-ISOMERASE"/>
    <property type="match status" value="1"/>
</dbReference>
<sequence>MDLSEFDYELPQELIAQTPVDNRVSSRLMVLNRREKTIDHHDSFAEIIHYFEKGDVLVINTTKVIPAKLIGKRMTGARVEMLVIEMEDHLAKVFIKTRKRPSAKEQYLFGNYNVTVVERQEQHWVVDFGENNVLDVLNELGEPPLPPYIKRKNVVTQVNDQDRYQTVYANEPGAIAAPTAGLHFSVDLLQQIKERGVIVQNVLLHVGLGTFLPIKTQNILQHKMHEEYYNVSPQTATTINEAVAGGNRVVCVGTTSCRALESCASDGAAKAQSGITDIFIYPGYQFQVMNALVTNFHLPKSTLLLLIAAFADKDFILKAYKEAIDKKYRFFSYGDAMLIL</sequence>
<evidence type="ECO:0000256" key="12">
    <source>
        <dbReference type="ARBA" id="ARBA00076160"/>
    </source>
</evidence>
<proteinExistence type="inferred from homology"/>
<keyword evidence="6 13" id="KW-0949">S-adenosyl-L-methionine</keyword>
<dbReference type="InterPro" id="IPR003699">
    <property type="entry name" value="QueA"/>
</dbReference>
<dbReference type="NCBIfam" id="TIGR00113">
    <property type="entry name" value="queA"/>
    <property type="match status" value="1"/>
</dbReference>
<dbReference type="PANTHER" id="PTHR30307:SF0">
    <property type="entry name" value="S-ADENOSYLMETHIONINE:TRNA RIBOSYLTRANSFERASE-ISOMERASE"/>
    <property type="match status" value="1"/>
</dbReference>
<dbReference type="InterPro" id="IPR036100">
    <property type="entry name" value="QueA_sf"/>
</dbReference>
<dbReference type="GO" id="GO:0005737">
    <property type="term" value="C:cytoplasm"/>
    <property type="evidence" value="ECO:0007669"/>
    <property type="project" value="UniProtKB-SubCell"/>
</dbReference>
<evidence type="ECO:0000256" key="3">
    <source>
        <dbReference type="ARBA" id="ARBA00011245"/>
    </source>
</evidence>
<keyword evidence="15" id="KW-1185">Reference proteome</keyword>
<evidence type="ECO:0000256" key="6">
    <source>
        <dbReference type="ARBA" id="ARBA00022691"/>
    </source>
</evidence>
<comment type="function">
    <text evidence="13">Transfers and isomerizes the ribose moiety from AdoMet to the 7-aminomethyl group of 7-deazaguanine (preQ1-tRNA) to give epoxyqueuosine (oQ-tRNA).</text>
</comment>
<comment type="subcellular location">
    <subcellularLocation>
        <location evidence="1 13">Cytoplasm</location>
    </subcellularLocation>
</comment>
<dbReference type="FunFam" id="3.40.1780.10:FF:000001">
    <property type="entry name" value="S-adenosylmethionine:tRNA ribosyltransferase-isomerase"/>
    <property type="match status" value="1"/>
</dbReference>
<dbReference type="SUPFAM" id="SSF111337">
    <property type="entry name" value="QueA-like"/>
    <property type="match status" value="1"/>
</dbReference>
<evidence type="ECO:0000313" key="15">
    <source>
        <dbReference type="Proteomes" id="UP000326354"/>
    </source>
</evidence>
<evidence type="ECO:0000256" key="1">
    <source>
        <dbReference type="ARBA" id="ARBA00004496"/>
    </source>
</evidence>
<evidence type="ECO:0000256" key="7">
    <source>
        <dbReference type="ARBA" id="ARBA00022785"/>
    </source>
</evidence>
<dbReference type="InterPro" id="IPR042118">
    <property type="entry name" value="QueA_dom1"/>
</dbReference>
<dbReference type="Proteomes" id="UP000326354">
    <property type="component" value="Chromosome"/>
</dbReference>
<evidence type="ECO:0000256" key="11">
    <source>
        <dbReference type="ARBA" id="ARBA00069325"/>
    </source>
</evidence>
<evidence type="ECO:0000256" key="13">
    <source>
        <dbReference type="HAMAP-Rule" id="MF_00113"/>
    </source>
</evidence>
<keyword evidence="5 13" id="KW-0808">Transferase</keyword>
<comment type="similarity">
    <text evidence="9 13">Belongs to the QueA family.</text>
</comment>
<evidence type="ECO:0000256" key="9">
    <source>
        <dbReference type="ARBA" id="ARBA00061210"/>
    </source>
</evidence>
<accession>A0A5S9IR97</accession>
<dbReference type="EMBL" id="AP019860">
    <property type="protein sequence ID" value="BBM85700.1"/>
    <property type="molecule type" value="Genomic_DNA"/>
</dbReference>
<dbReference type="KEGG" id="uam:UABAM_04075"/>
<dbReference type="GO" id="GO:0051075">
    <property type="term" value="F:S-adenosylmethionine:tRNA ribosyltransferase-isomerase activity"/>
    <property type="evidence" value="ECO:0007669"/>
    <property type="project" value="UniProtKB-EC"/>
</dbReference>